<dbReference type="PANTHER" id="PTHR47909:SF2">
    <property type="entry name" value="GPI INOSITOL-DEACYLASE"/>
    <property type="match status" value="1"/>
</dbReference>
<dbReference type="Gene3D" id="3.40.50.1820">
    <property type="entry name" value="alpha/beta hydrolase"/>
    <property type="match status" value="1"/>
</dbReference>
<feature type="region of interest" description="Disordered" evidence="2">
    <location>
        <begin position="732"/>
        <end position="765"/>
    </location>
</feature>
<evidence type="ECO:0000256" key="2">
    <source>
        <dbReference type="SAM" id="MobiDB-lite"/>
    </source>
</evidence>
<comment type="caution">
    <text evidence="3">The sequence shown here is derived from an EMBL/GenBank/DDBJ whole genome shotgun (WGS) entry which is preliminary data.</text>
</comment>
<proteinExistence type="predicted"/>
<feature type="compositionally biased region" description="Low complexity" evidence="2">
    <location>
        <begin position="299"/>
        <end position="315"/>
    </location>
</feature>
<feature type="region of interest" description="Disordered" evidence="2">
    <location>
        <begin position="557"/>
        <end position="576"/>
    </location>
</feature>
<dbReference type="OrthoDB" id="348976at2759"/>
<feature type="compositionally biased region" description="Low complexity" evidence="2">
    <location>
        <begin position="826"/>
        <end position="848"/>
    </location>
</feature>
<feature type="coiled-coil region" evidence="1">
    <location>
        <begin position="595"/>
        <end position="720"/>
    </location>
</feature>
<dbReference type="Proteomes" id="UP000239899">
    <property type="component" value="Unassembled WGS sequence"/>
</dbReference>
<dbReference type="EMBL" id="LHPG02000002">
    <property type="protein sequence ID" value="PRW60545.1"/>
    <property type="molecule type" value="Genomic_DNA"/>
</dbReference>
<feature type="compositionally biased region" description="Low complexity" evidence="2">
    <location>
        <begin position="792"/>
        <end position="803"/>
    </location>
</feature>
<feature type="compositionally biased region" description="Low complexity" evidence="2">
    <location>
        <begin position="559"/>
        <end position="575"/>
    </location>
</feature>
<reference evidence="3 4" key="1">
    <citation type="journal article" date="2018" name="Plant J.">
        <title>Genome sequences of Chlorella sorokiniana UTEX 1602 and Micractinium conductrix SAG 241.80: implications to maltose excretion by a green alga.</title>
        <authorList>
            <person name="Arriola M.B."/>
            <person name="Velmurugan N."/>
            <person name="Zhang Y."/>
            <person name="Plunkett M.H."/>
            <person name="Hondzo H."/>
            <person name="Barney B.M."/>
        </authorList>
    </citation>
    <scope>NUCLEOTIDE SEQUENCE [LARGE SCALE GENOMIC DNA]</scope>
    <source>
        <strain evidence="4">UTEX 1602</strain>
    </source>
</reference>
<organism evidence="3 4">
    <name type="scientific">Chlorella sorokiniana</name>
    <name type="common">Freshwater green alga</name>
    <dbReference type="NCBI Taxonomy" id="3076"/>
    <lineage>
        <taxon>Eukaryota</taxon>
        <taxon>Viridiplantae</taxon>
        <taxon>Chlorophyta</taxon>
        <taxon>core chlorophytes</taxon>
        <taxon>Trebouxiophyceae</taxon>
        <taxon>Chlorellales</taxon>
        <taxon>Chlorellaceae</taxon>
        <taxon>Chlorella clade</taxon>
        <taxon>Chlorella</taxon>
    </lineage>
</organism>
<protein>
    <submittedName>
        <fullName evidence="3">Alpha beta-hydrolase isoform A</fullName>
    </submittedName>
</protein>
<feature type="region of interest" description="Disordered" evidence="2">
    <location>
        <begin position="1"/>
        <end position="27"/>
    </location>
</feature>
<accession>A0A2P6U2J9</accession>
<dbReference type="SUPFAM" id="SSF53474">
    <property type="entry name" value="alpha/beta-Hydrolases"/>
    <property type="match status" value="1"/>
</dbReference>
<feature type="region of interest" description="Disordered" evidence="2">
    <location>
        <begin position="299"/>
        <end position="375"/>
    </location>
</feature>
<dbReference type="PANTHER" id="PTHR47909">
    <property type="entry name" value="ALPHA/BETA-HYDROLASES SUPERFAMILY PROTEIN"/>
    <property type="match status" value="1"/>
</dbReference>
<feature type="compositionally biased region" description="Low complexity" evidence="2">
    <location>
        <begin position="752"/>
        <end position="761"/>
    </location>
</feature>
<feature type="compositionally biased region" description="Pro residues" evidence="2">
    <location>
        <begin position="781"/>
        <end position="791"/>
    </location>
</feature>
<keyword evidence="4" id="KW-1185">Reference proteome</keyword>
<evidence type="ECO:0000313" key="4">
    <source>
        <dbReference type="Proteomes" id="UP000239899"/>
    </source>
</evidence>
<feature type="region of interest" description="Disordered" evidence="2">
    <location>
        <begin position="1141"/>
        <end position="1241"/>
    </location>
</feature>
<name>A0A2P6U2J9_CHLSO</name>
<evidence type="ECO:0000313" key="3">
    <source>
        <dbReference type="EMBL" id="PRW60545.1"/>
    </source>
</evidence>
<feature type="compositionally biased region" description="Polar residues" evidence="2">
    <location>
        <begin position="1221"/>
        <end position="1240"/>
    </location>
</feature>
<keyword evidence="1" id="KW-0175">Coiled coil</keyword>
<feature type="compositionally biased region" description="Acidic residues" evidence="2">
    <location>
        <begin position="738"/>
        <end position="751"/>
    </location>
</feature>
<feature type="region of interest" description="Disordered" evidence="2">
    <location>
        <begin position="777"/>
        <end position="848"/>
    </location>
</feature>
<sequence>MSADPSDQQAPASPGVQQGAVRAEPRGLEAYPSLQAAFAAPQPARRFGLQNHSTGVQPRLVVKTPTNNGPCDTPLPRYQHDTDNAISVDVALLWRALSHSHVPEHKPFTLEKYKFNHEVDYQGDPALVAKLSSLPDFPALKAFLTGVLVPPPKPRGGQTSGVKRKSIGGDWPDRKRLYKGQGNLFEKLLTRDNLKGFEGAQRLCIPTAAMTAEPFEWQPADPGSKEPPTILLSCAELKVVDVDATLGKRTTDGYRMGKGTQGLLKKLKAKPDDIMQLQVTKKEGDTIWAELALKRHQRAAATGGSTGGTPAASGAATGGGSMRHNPSTNGGAAAAAAAAAGAAEEPAGPAESASPSPKVSASVYGGSDHEEDEDDEVIITSGRGSYYKRPANAGHGGALLQEVLRRWTQVSEETRELVAIAVATLPLHSEWREQGRQPMLQQLRRALNTAGEDWHTSIVEPGSGAGAAERPPSQAEQTCRQRAAATCEEAAALLIKGQTANSQQLRRPLGWLAVANIGGAPVQEADDGWAGFSPAQQRRLFDDVLIAVHQGVQGQLWKEAAPAEPGSSPGSPWAGQAEDRVARLEHLAIQLASEQTVLQGQLEAARRDLQDAEARAASAAQSSAANPQLTQYLTVTLQQLQLVTGQREAAEAERDRLAAAHGRLVQTLERERGERERQAVLAQQQLEEARREQRRLARLADDQARQLGQQHAQLQDLQQELLLWQLGHMSFGGQDGSGVEEQEEEEEEEEAGPAAAAGMWGAPPPPNAVFLPLPLGRGQRLPPPPPPPPPAIGALLPGAAAEGQQGGAPAGMSAILPSMQGAQDTAAVPAKPAEPAQPAQPAAEAESAAAAEAAAATWEDDVCRYQRGQQARVEAPVAAPPIVLLPGFGNCTQDYVAPFGDEDAGVAAVLQRRGFKVYVLPLERKDWFKVGRALFTRAYWSTSCTTHPGYTWYLERVKELVDTARLETGADQVDLLCHSAGGWLGRAFLGQGQFKDGAELSQDTLGSADSEPHPAVRALVTLGTPHTPPPAEKVKDMTGGALTWVNATWPGAAFAEQGVKYVSVAGRAVRGNKEADRRTLSGYANGSYEQVCGEGHRIVGDAVVPLGSALLDGAQHVVLDGVFHSMSRGLLRPSRERLVIGVPADVPRSGDGGGEQRPAQRRPKPRPPPPPANEATPFEQQQVADGQPAAHLHRPKPRTSPPLAGKARAGSPRRQRPSIEQAGSDSSAQAGGNLQGQLRGTRSPERVVQLVQQAGARCDVADVTLAVNQLAKLGTQDSSLADRCRAAFQQLAQLALGQLLDPWAVAQFVWAAARLWEGQETKQPFGEQQAAWQQRLTAALEDRGCKPQSVSNGLWGASKLGWPLKGSLAAEAEAAVLRLARGMSPQAISNTLLAYANGGWQLSSAAATALLQRLEQALKDTNPQEVADSLWAAAKLGLRLSGSLQAAFAQTLPRIMPAATSQALANVLWACGTLGWSPGPRALEAAVAAMQQVLPPGTLKAQELNNFLWGLAELQDLGASLPDTLPAQHKAAADWAASRWGQLSAFDVADLCYNLARLGHQPGSDWLGSATERCLECIAEDVAEGTLFGNFIWACSSWGHRLQRSELEQLVPAAVDNVCGNWAEKDRGGALQLCEALTRQAGFRVGPDHPAASAALEGRLLPLVCADINLIVAGQLQPNKAPLRYLASWASHLAAIGLRLPDQQLEALCSYVGQHAKQLRAGDRACLQRAFETWGYQPGLALLASM</sequence>
<gene>
    <name evidence="3" type="ORF">C2E21_0821</name>
</gene>
<dbReference type="InterPro" id="IPR029058">
    <property type="entry name" value="AB_hydrolase_fold"/>
</dbReference>
<evidence type="ECO:0000256" key="1">
    <source>
        <dbReference type="SAM" id="Coils"/>
    </source>
</evidence>
<dbReference type="GO" id="GO:0016787">
    <property type="term" value="F:hydrolase activity"/>
    <property type="evidence" value="ECO:0007669"/>
    <property type="project" value="UniProtKB-KW"/>
</dbReference>
<feature type="compositionally biased region" description="Low complexity" evidence="2">
    <location>
        <begin position="330"/>
        <end position="362"/>
    </location>
</feature>
<feature type="compositionally biased region" description="Polar residues" evidence="2">
    <location>
        <begin position="1"/>
        <end position="11"/>
    </location>
</feature>